<gene>
    <name evidence="25" type="primary">ptsP</name>
    <name evidence="25" type="ORF">ENU66_07720</name>
</gene>
<comment type="subcellular location">
    <subcellularLocation>
        <location evidence="4 17">Cytoplasm</location>
    </subcellularLocation>
</comment>
<dbReference type="InterPro" id="IPR008731">
    <property type="entry name" value="PTS_EIN"/>
</dbReference>
<keyword evidence="12 17" id="KW-0598">Phosphotransferase system</keyword>
<dbReference type="PANTHER" id="PTHR46244:SF3">
    <property type="entry name" value="PHOSPHOENOLPYRUVATE-PROTEIN PHOSPHOTRANSFERASE"/>
    <property type="match status" value="1"/>
</dbReference>
<dbReference type="InterPro" id="IPR036618">
    <property type="entry name" value="PtsI_HPr-bd_sf"/>
</dbReference>
<dbReference type="SUPFAM" id="SSF47831">
    <property type="entry name" value="Enzyme I of the PEP:sugar phosphotransferase system HPr-binding (sub)domain"/>
    <property type="match status" value="1"/>
</dbReference>
<dbReference type="PANTHER" id="PTHR46244">
    <property type="entry name" value="PHOSPHOENOLPYRUVATE-PROTEIN PHOSPHOTRANSFERASE"/>
    <property type="match status" value="1"/>
</dbReference>
<comment type="caution">
    <text evidence="25">The sequence shown here is derived from an EMBL/GenBank/DDBJ whole genome shotgun (WGS) entry which is preliminary data.</text>
</comment>
<keyword evidence="14 17" id="KW-0418">Kinase</keyword>
<feature type="binding site" evidence="20">
    <location>
        <position position="433"/>
    </location>
    <ligand>
        <name>Mg(2+)</name>
        <dbReference type="ChEBI" id="CHEBI:18420"/>
    </ligand>
</feature>
<feature type="binding site" evidence="20">
    <location>
        <position position="457"/>
    </location>
    <ligand>
        <name>Mg(2+)</name>
        <dbReference type="ChEBI" id="CHEBI:18420"/>
    </ligand>
</feature>
<dbReference type="GO" id="GO:0005737">
    <property type="term" value="C:cytoplasm"/>
    <property type="evidence" value="ECO:0007669"/>
    <property type="project" value="UniProtKB-SubCell"/>
</dbReference>
<dbReference type="InterPro" id="IPR050499">
    <property type="entry name" value="PEP-utilizing_PTS_enzyme"/>
</dbReference>
<dbReference type="InterPro" id="IPR036637">
    <property type="entry name" value="Phosphohistidine_dom_sf"/>
</dbReference>
<dbReference type="InterPro" id="IPR024692">
    <property type="entry name" value="PTS_EI"/>
</dbReference>
<evidence type="ECO:0000256" key="13">
    <source>
        <dbReference type="ARBA" id="ARBA00022723"/>
    </source>
</evidence>
<keyword evidence="8 17" id="KW-0813">Transport</keyword>
<feature type="binding site" evidence="19">
    <location>
        <position position="467"/>
    </location>
    <ligand>
        <name>phosphoenolpyruvate</name>
        <dbReference type="ChEBI" id="CHEBI:58702"/>
    </ligand>
</feature>
<evidence type="ECO:0000256" key="10">
    <source>
        <dbReference type="ARBA" id="ARBA00022597"/>
    </source>
</evidence>
<feature type="domain" description="PEP-utilising enzyme C-terminal" evidence="23">
    <location>
        <begin position="263"/>
        <end position="543"/>
    </location>
</feature>
<dbReference type="PROSITE" id="PS00742">
    <property type="entry name" value="PEP_ENZYMES_2"/>
    <property type="match status" value="1"/>
</dbReference>
<feature type="domain" description="Phosphotransferase system enzyme I N-terminal" evidence="24">
    <location>
        <begin position="15"/>
        <end position="136"/>
    </location>
</feature>
<keyword evidence="11 17" id="KW-0808">Transferase</keyword>
<evidence type="ECO:0000256" key="5">
    <source>
        <dbReference type="ARBA" id="ARBA00007837"/>
    </source>
</evidence>
<dbReference type="SUPFAM" id="SSF51621">
    <property type="entry name" value="Phosphoenolpyruvate/pyruvate domain"/>
    <property type="match status" value="1"/>
</dbReference>
<feature type="domain" description="PEP-utilising enzyme mobile" evidence="22">
    <location>
        <begin position="164"/>
        <end position="233"/>
    </location>
</feature>
<comment type="similarity">
    <text evidence="5 17">Belongs to the PEP-utilizing enzyme family.</text>
</comment>
<dbReference type="GO" id="GO:0008965">
    <property type="term" value="F:phosphoenolpyruvate-protein phosphotransferase activity"/>
    <property type="evidence" value="ECO:0007669"/>
    <property type="project" value="UniProtKB-EC"/>
</dbReference>
<keyword evidence="21" id="KW-0175">Coiled coil</keyword>
<dbReference type="GO" id="GO:0016301">
    <property type="term" value="F:kinase activity"/>
    <property type="evidence" value="ECO:0007669"/>
    <property type="project" value="UniProtKB-KW"/>
</dbReference>
<evidence type="ECO:0000259" key="24">
    <source>
        <dbReference type="Pfam" id="PF05524"/>
    </source>
</evidence>
<evidence type="ECO:0000256" key="16">
    <source>
        <dbReference type="ARBA" id="ARBA00033235"/>
    </source>
</evidence>
<dbReference type="Gene3D" id="1.10.274.10">
    <property type="entry name" value="PtsI, HPr-binding domain"/>
    <property type="match status" value="1"/>
</dbReference>
<evidence type="ECO:0000256" key="21">
    <source>
        <dbReference type="SAM" id="Coils"/>
    </source>
</evidence>
<dbReference type="Pfam" id="PF00391">
    <property type="entry name" value="PEP-utilizers"/>
    <property type="match status" value="1"/>
</dbReference>
<evidence type="ECO:0000256" key="2">
    <source>
        <dbReference type="ARBA" id="ARBA00001946"/>
    </source>
</evidence>
<evidence type="ECO:0000256" key="9">
    <source>
        <dbReference type="ARBA" id="ARBA00022490"/>
    </source>
</evidence>
<keyword evidence="10 17" id="KW-0762">Sugar transport</keyword>
<dbReference type="NCBIfam" id="TIGR01417">
    <property type="entry name" value="PTS_I_fam"/>
    <property type="match status" value="1"/>
</dbReference>
<dbReference type="InterPro" id="IPR000121">
    <property type="entry name" value="PEP_util_C"/>
</dbReference>
<comment type="catalytic activity">
    <reaction evidence="1 17">
        <text>L-histidyl-[protein] + phosphoenolpyruvate = N(pros)-phospho-L-histidyl-[protein] + pyruvate</text>
        <dbReference type="Rhea" id="RHEA:23880"/>
        <dbReference type="Rhea" id="RHEA-COMP:9745"/>
        <dbReference type="Rhea" id="RHEA-COMP:9746"/>
        <dbReference type="ChEBI" id="CHEBI:15361"/>
        <dbReference type="ChEBI" id="CHEBI:29979"/>
        <dbReference type="ChEBI" id="CHEBI:58702"/>
        <dbReference type="ChEBI" id="CHEBI:64837"/>
        <dbReference type="EC" id="2.7.3.9"/>
    </reaction>
</comment>
<dbReference type="Pfam" id="PF05524">
    <property type="entry name" value="PEP-utilisers_N"/>
    <property type="match status" value="1"/>
</dbReference>
<evidence type="ECO:0000256" key="4">
    <source>
        <dbReference type="ARBA" id="ARBA00004496"/>
    </source>
</evidence>
<dbReference type="AlphaFoldDB" id="A0A7V3ZYW5"/>
<keyword evidence="25" id="KW-0670">Pyruvate</keyword>
<dbReference type="PIRSF" id="PIRSF000732">
    <property type="entry name" value="PTS_enzyme_I"/>
    <property type="match status" value="1"/>
</dbReference>
<evidence type="ECO:0000256" key="18">
    <source>
        <dbReference type="PIRSR" id="PIRSR000732-1"/>
    </source>
</evidence>
<evidence type="ECO:0000259" key="22">
    <source>
        <dbReference type="Pfam" id="PF00391"/>
    </source>
</evidence>
<sequence length="583" mass="66465">MRKDSVKSSQELKLKGIPISPGILIAPVRVIRKEKIKIKEKILKSEREIEEEIQKFHTGVEELKRILLDLKKETQEENLKVLLDIQITILSDEEMQRDIITFIRNKRKNVESAIQYVLNSRKEALLKQGSSYFAERAGELERLASDLISVINKSYTIADFNFDGIIVIESLSIDEALRIIRSNVKGVITEKGGRTEHSAIVLRNFKIPAVFGIEKITKLLEDDDIVILDGGKGVVIINPMESTLKRYQLIKIDYEKYESELVSERELPPITTDGKVIGLFANIDVPEEVEELLKTGKYGIGLFRTEMIFKEYGDNEEAQYKIYLEIARKVYPNSVTIRAFDIGGDKLYTDYQEDNPFLGLRGIRVLLDEPTLFEKQIRAVIRANELSNVRFMLPMVATVEEVVEAKKIFIQAKKVLEREYMKVNQPRFGIMVEIPSAVLLLEHIAEIIDFISIGTNDLTQYTLAVDRKNQRVSKIFDHLNPAVLKLIKIATDVCREKNILVASCGEITSDPYGVVALVGLGVDELSCPPSRIPEVKSLIRRINLQEAENIASNVVKLQNSKEVKKVIKEYIKKIMPELLEFYD</sequence>
<dbReference type="InterPro" id="IPR015813">
    <property type="entry name" value="Pyrv/PenolPyrv_kinase-like_dom"/>
</dbReference>
<evidence type="ECO:0000256" key="17">
    <source>
        <dbReference type="PIRNR" id="PIRNR000732"/>
    </source>
</evidence>
<reference evidence="25" key="1">
    <citation type="journal article" date="2020" name="mSystems">
        <title>Genome- and Community-Level Interaction Insights into Carbon Utilization and Element Cycling Functions of Hydrothermarchaeota in Hydrothermal Sediment.</title>
        <authorList>
            <person name="Zhou Z."/>
            <person name="Liu Y."/>
            <person name="Xu W."/>
            <person name="Pan J."/>
            <person name="Luo Z.H."/>
            <person name="Li M."/>
        </authorList>
    </citation>
    <scope>NUCLEOTIDE SEQUENCE [LARGE SCALE GENOMIC DNA]</scope>
    <source>
        <strain evidence="25">SpSt-69</strain>
    </source>
</reference>
<feature type="binding site" evidence="19">
    <location>
        <position position="338"/>
    </location>
    <ligand>
        <name>phosphoenolpyruvate</name>
        <dbReference type="ChEBI" id="CHEBI:58702"/>
    </ligand>
</feature>
<evidence type="ECO:0000256" key="3">
    <source>
        <dbReference type="ARBA" id="ARBA00002728"/>
    </source>
</evidence>
<organism evidence="25">
    <name type="scientific">candidate division WOR-3 bacterium</name>
    <dbReference type="NCBI Taxonomy" id="2052148"/>
    <lineage>
        <taxon>Bacteria</taxon>
        <taxon>Bacteria division WOR-3</taxon>
    </lineage>
</organism>
<evidence type="ECO:0000259" key="23">
    <source>
        <dbReference type="Pfam" id="PF02896"/>
    </source>
</evidence>
<dbReference type="PRINTS" id="PR01736">
    <property type="entry name" value="PHPHTRNFRASE"/>
</dbReference>
<evidence type="ECO:0000256" key="12">
    <source>
        <dbReference type="ARBA" id="ARBA00022683"/>
    </source>
</evidence>
<keyword evidence="13 17" id="KW-0479">Metal-binding</keyword>
<keyword evidence="15 17" id="KW-0460">Magnesium</keyword>
<feature type="coiled-coil region" evidence="21">
    <location>
        <begin position="35"/>
        <end position="80"/>
    </location>
</feature>
<dbReference type="InterPro" id="IPR040442">
    <property type="entry name" value="Pyrv_kinase-like_dom_sf"/>
</dbReference>
<comment type="function">
    <text evidence="3 17">General (non sugar-specific) component of the phosphoenolpyruvate-dependent sugar phosphotransferase system (sugar PTS). This major carbohydrate active-transport system catalyzes the phosphorylation of incoming sugar substrates concomitantly with their translocation across the cell membrane. Enzyme I transfers the phosphoryl group from phosphoenolpyruvate (PEP) to the phosphoryl carrier protein (HPr).</text>
</comment>
<comment type="cofactor">
    <cofactor evidence="2 17 20">
        <name>Mg(2+)</name>
        <dbReference type="ChEBI" id="CHEBI:18420"/>
    </cofactor>
</comment>
<evidence type="ECO:0000256" key="20">
    <source>
        <dbReference type="PIRSR" id="PIRSR000732-3"/>
    </source>
</evidence>
<dbReference type="GO" id="GO:0046872">
    <property type="term" value="F:metal ion binding"/>
    <property type="evidence" value="ECO:0007669"/>
    <property type="project" value="UniProtKB-KW"/>
</dbReference>
<evidence type="ECO:0000256" key="1">
    <source>
        <dbReference type="ARBA" id="ARBA00000683"/>
    </source>
</evidence>
<evidence type="ECO:0000256" key="14">
    <source>
        <dbReference type="ARBA" id="ARBA00022777"/>
    </source>
</evidence>
<protein>
    <recommendedName>
        <fullName evidence="7 17">Phosphoenolpyruvate-protein phosphotransferase</fullName>
        <ecNumber evidence="6 17">2.7.3.9</ecNumber>
    </recommendedName>
    <alternativeName>
        <fullName evidence="16 17">Phosphotransferase system, enzyme I</fullName>
    </alternativeName>
</protein>
<accession>A0A7V3ZYW5</accession>
<dbReference type="InterPro" id="IPR006318">
    <property type="entry name" value="PTS_EI-like"/>
</dbReference>
<evidence type="ECO:0000313" key="25">
    <source>
        <dbReference type="EMBL" id="HGL18197.1"/>
    </source>
</evidence>
<keyword evidence="9 17" id="KW-0963">Cytoplasm</keyword>
<evidence type="ECO:0000256" key="11">
    <source>
        <dbReference type="ARBA" id="ARBA00022679"/>
    </source>
</evidence>
<feature type="binding site" evidence="19">
    <location>
        <position position="304"/>
    </location>
    <ligand>
        <name>phosphoenolpyruvate</name>
        <dbReference type="ChEBI" id="CHEBI:58702"/>
    </ligand>
</feature>
<dbReference type="GO" id="GO:0009401">
    <property type="term" value="P:phosphoenolpyruvate-dependent sugar phosphotransferase system"/>
    <property type="evidence" value="ECO:0007669"/>
    <property type="project" value="UniProtKB-KW"/>
</dbReference>
<dbReference type="InterPro" id="IPR008279">
    <property type="entry name" value="PEP-util_enz_mobile_dom"/>
</dbReference>
<feature type="active site" description="Tele-phosphohistidine intermediate" evidence="18">
    <location>
        <position position="197"/>
    </location>
</feature>
<dbReference type="SUPFAM" id="SSF52009">
    <property type="entry name" value="Phosphohistidine domain"/>
    <property type="match status" value="1"/>
</dbReference>
<feature type="active site" description="Proton donor" evidence="18">
    <location>
        <position position="504"/>
    </location>
</feature>
<evidence type="ECO:0000256" key="7">
    <source>
        <dbReference type="ARBA" id="ARBA00016544"/>
    </source>
</evidence>
<proteinExistence type="inferred from homology"/>
<name>A0A7V3ZYW5_UNCW3</name>
<evidence type="ECO:0000256" key="6">
    <source>
        <dbReference type="ARBA" id="ARBA00012232"/>
    </source>
</evidence>
<dbReference type="Pfam" id="PF02896">
    <property type="entry name" value="PEP-utilizers_C"/>
    <property type="match status" value="1"/>
</dbReference>
<dbReference type="Gene3D" id="3.50.30.10">
    <property type="entry name" value="Phosphohistidine domain"/>
    <property type="match status" value="1"/>
</dbReference>
<evidence type="ECO:0000256" key="8">
    <source>
        <dbReference type="ARBA" id="ARBA00022448"/>
    </source>
</evidence>
<feature type="binding site" evidence="19">
    <location>
        <begin position="456"/>
        <end position="457"/>
    </location>
    <ligand>
        <name>phosphoenolpyruvate</name>
        <dbReference type="ChEBI" id="CHEBI:58702"/>
    </ligand>
</feature>
<dbReference type="EC" id="2.7.3.9" evidence="6 17"/>
<evidence type="ECO:0000256" key="15">
    <source>
        <dbReference type="ARBA" id="ARBA00022842"/>
    </source>
</evidence>
<dbReference type="EMBL" id="DTDJ01000047">
    <property type="protein sequence ID" value="HGL18197.1"/>
    <property type="molecule type" value="Genomic_DNA"/>
</dbReference>
<dbReference type="Gene3D" id="3.20.20.60">
    <property type="entry name" value="Phosphoenolpyruvate-binding domains"/>
    <property type="match status" value="1"/>
</dbReference>
<evidence type="ECO:0000256" key="19">
    <source>
        <dbReference type="PIRSR" id="PIRSR000732-2"/>
    </source>
</evidence>
<dbReference type="InterPro" id="IPR023151">
    <property type="entry name" value="PEP_util_CS"/>
</dbReference>